<dbReference type="EMBL" id="QZAN01000069">
    <property type="protein sequence ID" value="THW59914.1"/>
    <property type="molecule type" value="Genomic_DNA"/>
</dbReference>
<sequence>MQLPEHSYPTPVDGDEAECADVDYSIDVHQHDTARFPSEYPMDRRWHSASSLPPQPDGGVSSFGSYTTPLVWNQLPASTTRIDGYLEDFGFGQRGNVGVFDVYSGPGAREVNGWPRPTSSNVLAFSEYTNPQSAYPGVIPGLLYGSSSGCSPKNVSMYEPVCNNVLMAQHGSAPGDGNNYFSEAELEILEYSTMMTEQQAQHDQVYQHPQQQFLAAESWPRAAIAHGPTGAISAAKAQITTDHNLYQSDKIHLPSSILGHPNHYYNMTSLASSQPQNTGFQSGSSPDVSLARFRSADGAHPTLKRSLGSFDEQSPVSAASPDAPPGKVAIPALPPPKRPRNDSAVNNGPLSKEVKLMARPKPGRKPMNDPDDSQDKRKTQNRVAQRNFRDRRAQKCAELEVANKELDDRYNRDMHVKNEQLMAQGARIAQLEAEKAQSETEKTALALENDKLKVQLQQRELDIAKLQSASSTAQSQRSMLAPSSVSSVHQILTPPSDSYHDELEMDFTNLYSRSKPSVFTVDPEEHCGFCSDVENCICRQQEELNKSLPPIDSSRATSQPKLPIDVSTPSFLEAPTNASGPGTCDMCLADPEKARQCRELAEATGLDEKNKPIGTVTLRRLKDLDTAKHSARTSCSDFFQLAQQKNVKLGPADYKPIKHVYRYQHPDGRPEHSPYMEMDAQDAAHALAALSRQDTRSGMDRHA</sequence>
<feature type="compositionally biased region" description="Polar residues" evidence="2">
    <location>
        <begin position="268"/>
        <end position="287"/>
    </location>
</feature>
<evidence type="ECO:0000313" key="9">
    <source>
        <dbReference type="Proteomes" id="UP000310421"/>
    </source>
</evidence>
<dbReference type="PROSITE" id="PS00036">
    <property type="entry name" value="BZIP_BASIC"/>
    <property type="match status" value="1"/>
</dbReference>
<dbReference type="SUPFAM" id="SSF57959">
    <property type="entry name" value="Leucine zipper domain"/>
    <property type="match status" value="1"/>
</dbReference>
<dbReference type="Proteomes" id="UP000304951">
    <property type="component" value="Unassembled WGS sequence"/>
</dbReference>
<accession>A0A4S9ACZ4</accession>
<dbReference type="Proteomes" id="UP000310421">
    <property type="component" value="Unassembled WGS sequence"/>
</dbReference>
<evidence type="ECO:0000313" key="8">
    <source>
        <dbReference type="Proteomes" id="UP000308802"/>
    </source>
</evidence>
<dbReference type="EMBL" id="QZAO01000047">
    <property type="protein sequence ID" value="THW77121.1"/>
    <property type="molecule type" value="Genomic_DNA"/>
</dbReference>
<protein>
    <recommendedName>
        <fullName evidence="3">BZIP domain-containing protein</fullName>
    </recommendedName>
</protein>
<comment type="caution">
    <text evidence="6">The sequence shown here is derived from an EMBL/GenBank/DDBJ whole genome shotgun (WGS) entry which is preliminary data.</text>
</comment>
<dbReference type="Proteomes" id="UP000308802">
    <property type="component" value="Unassembled WGS sequence"/>
</dbReference>
<evidence type="ECO:0000256" key="1">
    <source>
        <dbReference type="SAM" id="Coils"/>
    </source>
</evidence>
<gene>
    <name evidence="6" type="ORF">D6D19_02544</name>
    <name evidence="5" type="ORF">D6D20_06186</name>
    <name evidence="4" type="ORF">D6D28_04163</name>
</gene>
<feature type="region of interest" description="Disordered" evidence="2">
    <location>
        <begin position="300"/>
        <end position="386"/>
    </location>
</feature>
<dbReference type="AlphaFoldDB" id="A0A4S9ACZ4"/>
<feature type="region of interest" description="Disordered" evidence="2">
    <location>
        <begin position="268"/>
        <end position="288"/>
    </location>
</feature>
<dbReference type="InterPro" id="IPR004827">
    <property type="entry name" value="bZIP"/>
</dbReference>
<dbReference type="InterPro" id="IPR046347">
    <property type="entry name" value="bZIP_sf"/>
</dbReference>
<evidence type="ECO:0000313" key="7">
    <source>
        <dbReference type="Proteomes" id="UP000304951"/>
    </source>
</evidence>
<proteinExistence type="predicted"/>
<dbReference type="EMBL" id="QZAF01000137">
    <property type="protein sequence ID" value="THV71824.1"/>
    <property type="molecule type" value="Genomic_DNA"/>
</dbReference>
<feature type="coiled-coil region" evidence="1">
    <location>
        <begin position="421"/>
        <end position="469"/>
    </location>
</feature>
<evidence type="ECO:0000313" key="6">
    <source>
        <dbReference type="EMBL" id="THW77121.1"/>
    </source>
</evidence>
<feature type="domain" description="BZIP" evidence="3">
    <location>
        <begin position="376"/>
        <end position="391"/>
    </location>
</feature>
<keyword evidence="1" id="KW-0175">Coiled coil</keyword>
<dbReference type="Gene3D" id="1.20.5.170">
    <property type="match status" value="1"/>
</dbReference>
<dbReference type="GO" id="GO:0003700">
    <property type="term" value="F:DNA-binding transcription factor activity"/>
    <property type="evidence" value="ECO:0007669"/>
    <property type="project" value="InterPro"/>
</dbReference>
<evidence type="ECO:0000256" key="2">
    <source>
        <dbReference type="SAM" id="MobiDB-lite"/>
    </source>
</evidence>
<evidence type="ECO:0000313" key="4">
    <source>
        <dbReference type="EMBL" id="THV71824.1"/>
    </source>
</evidence>
<reference evidence="7 8" key="1">
    <citation type="submission" date="2018-10" db="EMBL/GenBank/DDBJ databases">
        <title>Fifty Aureobasidium pullulans genomes reveal a recombining polyextremotolerant generalist.</title>
        <authorList>
            <person name="Gostincar C."/>
            <person name="Turk M."/>
            <person name="Zajc J."/>
            <person name="Gunde-Cimerman N."/>
        </authorList>
    </citation>
    <scope>NUCLEOTIDE SEQUENCE [LARGE SCALE GENOMIC DNA]</scope>
    <source>
        <strain evidence="6 8">EXF-10659</strain>
        <strain evidence="5 9">EXF-10751</strain>
        <strain evidence="4 7">EXF-11900</strain>
    </source>
</reference>
<organism evidence="6 8">
    <name type="scientific">Aureobasidium pullulans</name>
    <name type="common">Black yeast</name>
    <name type="synonym">Pullularia pullulans</name>
    <dbReference type="NCBI Taxonomy" id="5580"/>
    <lineage>
        <taxon>Eukaryota</taxon>
        <taxon>Fungi</taxon>
        <taxon>Dikarya</taxon>
        <taxon>Ascomycota</taxon>
        <taxon>Pezizomycotina</taxon>
        <taxon>Dothideomycetes</taxon>
        <taxon>Dothideomycetidae</taxon>
        <taxon>Dothideales</taxon>
        <taxon>Saccotheciaceae</taxon>
        <taxon>Aureobasidium</taxon>
    </lineage>
</organism>
<evidence type="ECO:0000259" key="3">
    <source>
        <dbReference type="PROSITE" id="PS00036"/>
    </source>
</evidence>
<evidence type="ECO:0000313" key="5">
    <source>
        <dbReference type="EMBL" id="THW59914.1"/>
    </source>
</evidence>
<name>A0A4S9ACZ4_AURPU</name>
<dbReference type="CDD" id="cd14688">
    <property type="entry name" value="bZIP_YAP"/>
    <property type="match status" value="1"/>
</dbReference>